<feature type="transmembrane region" description="Helical" evidence="5">
    <location>
        <begin position="104"/>
        <end position="122"/>
    </location>
</feature>
<dbReference type="PANTHER" id="PTHR43632:SF1">
    <property type="entry name" value="PERMEASE COMPONENT OF TUNGSTATE ABC TRANSPORTER"/>
    <property type="match status" value="1"/>
</dbReference>
<keyword evidence="8" id="KW-1185">Reference proteome</keyword>
<protein>
    <submittedName>
        <fullName evidence="7">ABC transporter permease</fullName>
    </submittedName>
</protein>
<dbReference type="Gene3D" id="1.10.3720.10">
    <property type="entry name" value="MetI-like"/>
    <property type="match status" value="1"/>
</dbReference>
<evidence type="ECO:0000256" key="1">
    <source>
        <dbReference type="ARBA" id="ARBA00004651"/>
    </source>
</evidence>
<dbReference type="EMBL" id="CP136862">
    <property type="protein sequence ID" value="WOJ91375.1"/>
    <property type="molecule type" value="Genomic_DNA"/>
</dbReference>
<dbReference type="Pfam" id="PF00528">
    <property type="entry name" value="BPD_transp_1"/>
    <property type="match status" value="1"/>
</dbReference>
<comment type="similarity">
    <text evidence="5">Belongs to the binding-protein-dependent transport system permease family.</text>
</comment>
<evidence type="ECO:0000256" key="3">
    <source>
        <dbReference type="ARBA" id="ARBA00022989"/>
    </source>
</evidence>
<evidence type="ECO:0000313" key="7">
    <source>
        <dbReference type="EMBL" id="WOJ91375.1"/>
    </source>
</evidence>
<sequence>MDDIGQAFVIALKLIASGDSELFATVGLSLAVSLSAAAIAFLLGAPAGAFLVAQTFRTRPALLVVLNALLGLPSVVIGLVVYLLLSRSGPLGFLGLLFTPKAMVIGQAILTLPIVAVLTYRATETYWSNYRDTFLVFGASKLRMMRTLLAAARGALVTVFLAAFGRAIAEVGAIMIVGGNIRGLTRTMTTAIVLETSRGDLALALGLGIILVGLTVLVSGAAFRLNQRMSDY</sequence>
<evidence type="ECO:0000313" key="8">
    <source>
        <dbReference type="Proteomes" id="UP001626536"/>
    </source>
</evidence>
<keyword evidence="2 5" id="KW-0812">Transmembrane</keyword>
<comment type="subcellular location">
    <subcellularLocation>
        <location evidence="1 5">Cell membrane</location>
        <topology evidence="1 5">Multi-pass membrane protein</topology>
    </subcellularLocation>
</comment>
<keyword evidence="3 5" id="KW-1133">Transmembrane helix</keyword>
<dbReference type="PANTHER" id="PTHR43632">
    <property type="entry name" value="PERMEASE COMPONENT OF TUNGSTATE ABC TRANSPORTER"/>
    <property type="match status" value="1"/>
</dbReference>
<dbReference type="InterPro" id="IPR035906">
    <property type="entry name" value="MetI-like_sf"/>
</dbReference>
<gene>
    <name evidence="7" type="ORF">RZS28_09015</name>
</gene>
<dbReference type="NCBIfam" id="NF038017">
    <property type="entry name" value="ABC_perm1"/>
    <property type="match status" value="1"/>
</dbReference>
<name>A0ABZ0HWT5_9HYPH</name>
<feature type="transmembrane region" description="Helical" evidence="5">
    <location>
        <begin position="150"/>
        <end position="181"/>
    </location>
</feature>
<dbReference type="InterPro" id="IPR049783">
    <property type="entry name" value="ABC_perm_TupB-like"/>
</dbReference>
<keyword evidence="4 5" id="KW-0472">Membrane</keyword>
<feature type="domain" description="ABC transmembrane type-1" evidence="6">
    <location>
        <begin position="26"/>
        <end position="222"/>
    </location>
</feature>
<evidence type="ECO:0000256" key="2">
    <source>
        <dbReference type="ARBA" id="ARBA00022692"/>
    </source>
</evidence>
<feature type="transmembrane region" description="Helical" evidence="5">
    <location>
        <begin position="64"/>
        <end position="84"/>
    </location>
</feature>
<dbReference type="Proteomes" id="UP001626536">
    <property type="component" value="Chromosome"/>
</dbReference>
<organism evidence="7 8">
    <name type="scientific">Methylocapsa polymorpha</name>
    <dbReference type="NCBI Taxonomy" id="3080828"/>
    <lineage>
        <taxon>Bacteria</taxon>
        <taxon>Pseudomonadati</taxon>
        <taxon>Pseudomonadota</taxon>
        <taxon>Alphaproteobacteria</taxon>
        <taxon>Hyphomicrobiales</taxon>
        <taxon>Beijerinckiaceae</taxon>
        <taxon>Methylocapsa</taxon>
    </lineage>
</organism>
<dbReference type="InterPro" id="IPR000515">
    <property type="entry name" value="MetI-like"/>
</dbReference>
<dbReference type="CDD" id="cd06261">
    <property type="entry name" value="TM_PBP2"/>
    <property type="match status" value="1"/>
</dbReference>
<proteinExistence type="inferred from homology"/>
<keyword evidence="5" id="KW-0813">Transport</keyword>
<dbReference type="RefSeq" id="WP_407340972.1">
    <property type="nucleotide sequence ID" value="NZ_CP136862.1"/>
</dbReference>
<feature type="transmembrane region" description="Helical" evidence="5">
    <location>
        <begin position="22"/>
        <end position="52"/>
    </location>
</feature>
<evidence type="ECO:0000256" key="4">
    <source>
        <dbReference type="ARBA" id="ARBA00023136"/>
    </source>
</evidence>
<dbReference type="PROSITE" id="PS50928">
    <property type="entry name" value="ABC_TM1"/>
    <property type="match status" value="1"/>
</dbReference>
<evidence type="ECO:0000256" key="5">
    <source>
        <dbReference type="RuleBase" id="RU363032"/>
    </source>
</evidence>
<accession>A0ABZ0HWT5</accession>
<evidence type="ECO:0000259" key="6">
    <source>
        <dbReference type="PROSITE" id="PS50928"/>
    </source>
</evidence>
<feature type="transmembrane region" description="Helical" evidence="5">
    <location>
        <begin position="201"/>
        <end position="223"/>
    </location>
</feature>
<dbReference type="SUPFAM" id="SSF161098">
    <property type="entry name" value="MetI-like"/>
    <property type="match status" value="1"/>
</dbReference>
<reference evidence="7 8" key="1">
    <citation type="submission" date="2023-10" db="EMBL/GenBank/DDBJ databases">
        <title>Novel methanotroph of the genus Methylocapsa from a subarctic wetland.</title>
        <authorList>
            <person name="Belova S.E."/>
            <person name="Oshkin I.Y."/>
            <person name="Miroshnikov K."/>
            <person name="Dedysh S.N."/>
        </authorList>
    </citation>
    <scope>NUCLEOTIDE SEQUENCE [LARGE SCALE GENOMIC DNA]</scope>
    <source>
        <strain evidence="7 8">RX1</strain>
    </source>
</reference>